<evidence type="ECO:0000256" key="9">
    <source>
        <dbReference type="SAM" id="Phobius"/>
    </source>
</evidence>
<dbReference type="AlphaFoldDB" id="A0A250XBN1"/>
<organism evidence="10 11">
    <name type="scientific">Chlamydomonas eustigma</name>
    <dbReference type="NCBI Taxonomy" id="1157962"/>
    <lineage>
        <taxon>Eukaryota</taxon>
        <taxon>Viridiplantae</taxon>
        <taxon>Chlorophyta</taxon>
        <taxon>core chlorophytes</taxon>
        <taxon>Chlorophyceae</taxon>
        <taxon>CS clade</taxon>
        <taxon>Chlamydomonadales</taxon>
        <taxon>Chlamydomonadaceae</taxon>
        <taxon>Chlamydomonas</taxon>
    </lineage>
</organism>
<dbReference type="GO" id="GO:0005384">
    <property type="term" value="F:manganese ion transmembrane transporter activity"/>
    <property type="evidence" value="ECO:0007669"/>
    <property type="project" value="InterPro"/>
</dbReference>
<reference evidence="10 11" key="1">
    <citation type="submission" date="2017-08" db="EMBL/GenBank/DDBJ databases">
        <title>Acidophilic green algal genome provides insights into adaptation to an acidic environment.</title>
        <authorList>
            <person name="Hirooka S."/>
            <person name="Hirose Y."/>
            <person name="Kanesaki Y."/>
            <person name="Higuchi S."/>
            <person name="Fujiwara T."/>
            <person name="Onuma R."/>
            <person name="Era A."/>
            <person name="Ohbayashi R."/>
            <person name="Uzuka A."/>
            <person name="Nozaki H."/>
            <person name="Yoshikawa H."/>
            <person name="Miyagishima S.Y."/>
        </authorList>
    </citation>
    <scope>NUCLEOTIDE SEQUENCE [LARGE SCALE GENOMIC DNA]</scope>
    <source>
        <strain evidence="10 11">NIES-2499</strain>
    </source>
</reference>
<keyword evidence="6 9" id="KW-1133">Transmembrane helix</keyword>
<keyword evidence="3" id="KW-0813">Transport</keyword>
<evidence type="ECO:0000256" key="1">
    <source>
        <dbReference type="ARBA" id="ARBA00004128"/>
    </source>
</evidence>
<evidence type="ECO:0000256" key="3">
    <source>
        <dbReference type="ARBA" id="ARBA00022496"/>
    </source>
</evidence>
<feature type="transmembrane region" description="Helical" evidence="9">
    <location>
        <begin position="76"/>
        <end position="95"/>
    </location>
</feature>
<keyword evidence="7 9" id="KW-0472">Membrane</keyword>
<dbReference type="EMBL" id="BEGY01000053">
    <property type="protein sequence ID" value="GAX80474.1"/>
    <property type="molecule type" value="Genomic_DNA"/>
</dbReference>
<keyword evidence="11" id="KW-1185">Reference proteome</keyword>
<evidence type="ECO:0000313" key="11">
    <source>
        <dbReference type="Proteomes" id="UP000232323"/>
    </source>
</evidence>
<evidence type="ECO:0000256" key="5">
    <source>
        <dbReference type="ARBA" id="ARBA00022692"/>
    </source>
</evidence>
<evidence type="ECO:0000256" key="7">
    <source>
        <dbReference type="ARBA" id="ARBA00023136"/>
    </source>
</evidence>
<gene>
    <name evidence="10" type="ORF">CEUSTIGMA_g7913.t1</name>
</gene>
<evidence type="ECO:0008006" key="12">
    <source>
        <dbReference type="Google" id="ProtNLM"/>
    </source>
</evidence>
<keyword evidence="3" id="KW-0410">Iron transport</keyword>
<dbReference type="InterPro" id="IPR008217">
    <property type="entry name" value="Ccc1_fam"/>
</dbReference>
<dbReference type="PANTHER" id="PTHR31851">
    <property type="entry name" value="FE(2+)/MN(2+) TRANSPORTER PCL1"/>
    <property type="match status" value="1"/>
</dbReference>
<protein>
    <recommendedName>
        <fullName evidence="12">VIT family protein</fullName>
    </recommendedName>
</protein>
<comment type="subcellular location">
    <subcellularLocation>
        <location evidence="1">Vacuole membrane</location>
        <topology evidence="1">Multi-pass membrane protein</topology>
    </subcellularLocation>
</comment>
<keyword evidence="3" id="KW-0406">Ion transport</keyword>
<keyword evidence="4" id="KW-0926">Vacuole</keyword>
<feature type="transmembrane region" description="Helical" evidence="9">
    <location>
        <begin position="238"/>
        <end position="256"/>
    </location>
</feature>
<evidence type="ECO:0000256" key="2">
    <source>
        <dbReference type="ARBA" id="ARBA00007049"/>
    </source>
</evidence>
<dbReference type="Pfam" id="PF01988">
    <property type="entry name" value="VIT1"/>
    <property type="match status" value="1"/>
</dbReference>
<evidence type="ECO:0000256" key="4">
    <source>
        <dbReference type="ARBA" id="ARBA00022554"/>
    </source>
</evidence>
<feature type="transmembrane region" description="Helical" evidence="9">
    <location>
        <begin position="178"/>
        <end position="199"/>
    </location>
</feature>
<proteinExistence type="inferred from homology"/>
<keyword evidence="5 9" id="KW-0812">Transmembrane</keyword>
<accession>A0A250XBN1</accession>
<name>A0A250XBN1_9CHLO</name>
<dbReference type="STRING" id="1157962.A0A250XBN1"/>
<dbReference type="Proteomes" id="UP000232323">
    <property type="component" value="Unassembled WGS sequence"/>
</dbReference>
<feature type="transmembrane region" description="Helical" evidence="9">
    <location>
        <begin position="45"/>
        <end position="64"/>
    </location>
</feature>
<keyword evidence="3" id="KW-0408">Iron</keyword>
<feature type="transmembrane region" description="Helical" evidence="9">
    <location>
        <begin position="205"/>
        <end position="226"/>
    </location>
</feature>
<dbReference type="GO" id="GO:0006826">
    <property type="term" value="P:iron ion transport"/>
    <property type="evidence" value="ECO:0007669"/>
    <property type="project" value="UniProtKB-KW"/>
</dbReference>
<sequence length="262" mass="27590">MQGSLKYYLSSSEMASSVSVAVAKNQEHEIDEHVHTSQRSPWIRAMMMGALDGLLSVAAVMLGVGGGTGDLNSMRLAGIAAWIAGALSMFLGEYASVAAQRDAEAADIEKERLMQQTPEHRAHEQEELAQIYVNRGLSLETARQVAEQLSAKDALRAHARDELGIDVDDMSNPLQAGLVDLVAFTVGAGIPLLVGAFIPDNLARLLSVGGVSVIACALFGFVASVLSGVKVWIGTLRVLIVGTVSLVATWGVGYGFSKAPGI</sequence>
<evidence type="ECO:0000256" key="8">
    <source>
        <dbReference type="ARBA" id="ARBA00044464"/>
    </source>
</evidence>
<dbReference type="GO" id="GO:0030026">
    <property type="term" value="P:intracellular manganese ion homeostasis"/>
    <property type="evidence" value="ECO:0007669"/>
    <property type="project" value="InterPro"/>
</dbReference>
<dbReference type="OrthoDB" id="73465at2759"/>
<evidence type="ECO:0000256" key="6">
    <source>
        <dbReference type="ARBA" id="ARBA00022989"/>
    </source>
</evidence>
<evidence type="ECO:0000313" key="10">
    <source>
        <dbReference type="EMBL" id="GAX80474.1"/>
    </source>
</evidence>
<dbReference type="GO" id="GO:0005774">
    <property type="term" value="C:vacuolar membrane"/>
    <property type="evidence" value="ECO:0007669"/>
    <property type="project" value="UniProtKB-SubCell"/>
</dbReference>
<comment type="similarity">
    <text evidence="2">Belongs to the CCC1 family.</text>
</comment>
<comment type="catalytic activity">
    <reaction evidence="8">
        <text>Fe(2+)(in) = Fe(2+)(out)</text>
        <dbReference type="Rhea" id="RHEA:28486"/>
        <dbReference type="ChEBI" id="CHEBI:29033"/>
    </reaction>
    <physiologicalReaction direction="left-to-right" evidence="8">
        <dbReference type="Rhea" id="RHEA:28487"/>
    </physiologicalReaction>
</comment>
<comment type="caution">
    <text evidence="10">The sequence shown here is derived from an EMBL/GenBank/DDBJ whole genome shotgun (WGS) entry which is preliminary data.</text>
</comment>